<evidence type="ECO:0000256" key="1">
    <source>
        <dbReference type="SAM" id="Phobius"/>
    </source>
</evidence>
<dbReference type="EMBL" id="VFPN01000004">
    <property type="protein sequence ID" value="TQM57695.1"/>
    <property type="molecule type" value="Genomic_DNA"/>
</dbReference>
<protein>
    <submittedName>
        <fullName evidence="2">Uncharacterized protein</fullName>
    </submittedName>
</protein>
<organism evidence="2 3">
    <name type="scientific">Klugiella xanthotipulae</name>
    <dbReference type="NCBI Taxonomy" id="244735"/>
    <lineage>
        <taxon>Bacteria</taxon>
        <taxon>Bacillati</taxon>
        <taxon>Actinomycetota</taxon>
        <taxon>Actinomycetes</taxon>
        <taxon>Micrococcales</taxon>
        <taxon>Microbacteriaceae</taxon>
        <taxon>Klugiella</taxon>
    </lineage>
</organism>
<dbReference type="Gene3D" id="2.60.40.230">
    <property type="entry name" value="Neocarzinostatin-like"/>
    <property type="match status" value="1"/>
</dbReference>
<evidence type="ECO:0000313" key="3">
    <source>
        <dbReference type="Proteomes" id="UP000318331"/>
    </source>
</evidence>
<comment type="caution">
    <text evidence="2">The sequence shown here is derived from an EMBL/GenBank/DDBJ whole genome shotgun (WGS) entry which is preliminary data.</text>
</comment>
<accession>A0A543HH87</accession>
<dbReference type="OrthoDB" id="4175021at2"/>
<keyword evidence="1" id="KW-0812">Transmembrane</keyword>
<reference evidence="2 3" key="1">
    <citation type="submission" date="2019-06" db="EMBL/GenBank/DDBJ databases">
        <title>Sequencing the genomes of 1000 actinobacteria strains.</title>
        <authorList>
            <person name="Klenk H.-P."/>
        </authorList>
    </citation>
    <scope>NUCLEOTIDE SEQUENCE [LARGE SCALE GENOMIC DNA]</scope>
    <source>
        <strain evidence="2 3">DSM 18031</strain>
    </source>
</reference>
<dbReference type="RefSeq" id="WP_141918996.1">
    <property type="nucleotide sequence ID" value="NZ_BAAAYS010000015.1"/>
</dbReference>
<dbReference type="AlphaFoldDB" id="A0A543HH87"/>
<keyword evidence="1" id="KW-1133">Transmembrane helix</keyword>
<dbReference type="SUPFAM" id="SSF49319">
    <property type="entry name" value="Actinoxanthin-like"/>
    <property type="match status" value="1"/>
</dbReference>
<keyword evidence="1" id="KW-0472">Membrane</keyword>
<evidence type="ECO:0000313" key="2">
    <source>
        <dbReference type="EMBL" id="TQM57695.1"/>
    </source>
</evidence>
<proteinExistence type="predicted"/>
<sequence length="217" mass="23059">MVQMRRWGRWMLWAVMGIIAAGLILIAIVVIPIITHTDSGPSTPVLDGSVSESVAASTGSDGRDRTLSVFAEDGVTPADLSAVQPGDRFVVRGRGFDPAQGIYVAVCANPGDPATKPAPCLGGIPEGATEKKDASANRNEFIPSTWITDAPVWRPFATRGYDSETGEFTAYLQVPEATAEGLDCRVDTCAIVSRNDHTAAGDRVQDLLVDLEFGPTR</sequence>
<feature type="transmembrane region" description="Helical" evidence="1">
    <location>
        <begin position="12"/>
        <end position="34"/>
    </location>
</feature>
<dbReference type="Proteomes" id="UP000318331">
    <property type="component" value="Unassembled WGS sequence"/>
</dbReference>
<name>A0A543HH87_9MICO</name>
<keyword evidence="3" id="KW-1185">Reference proteome</keyword>
<dbReference type="InterPro" id="IPR027273">
    <property type="entry name" value="Neocarzinostatin-like"/>
</dbReference>
<gene>
    <name evidence="2" type="ORF">FB466_2691</name>
</gene>